<organism evidence="1 2">
    <name type="scientific">Goodea atripinnis</name>
    <dbReference type="NCBI Taxonomy" id="208336"/>
    <lineage>
        <taxon>Eukaryota</taxon>
        <taxon>Metazoa</taxon>
        <taxon>Chordata</taxon>
        <taxon>Craniata</taxon>
        <taxon>Vertebrata</taxon>
        <taxon>Euteleostomi</taxon>
        <taxon>Actinopterygii</taxon>
        <taxon>Neopterygii</taxon>
        <taxon>Teleostei</taxon>
        <taxon>Neoteleostei</taxon>
        <taxon>Acanthomorphata</taxon>
        <taxon>Ovalentaria</taxon>
        <taxon>Atherinomorphae</taxon>
        <taxon>Cyprinodontiformes</taxon>
        <taxon>Goodeidae</taxon>
        <taxon>Goodea</taxon>
    </lineage>
</organism>
<evidence type="ECO:0000313" key="2">
    <source>
        <dbReference type="Proteomes" id="UP001476798"/>
    </source>
</evidence>
<dbReference type="EMBL" id="JAHRIO010080067">
    <property type="protein sequence ID" value="MEQ2183914.1"/>
    <property type="molecule type" value="Genomic_DNA"/>
</dbReference>
<sequence length="119" mass="13673">MMAARYRQEVCKAMRTNKVIQRMDQLEEEASAVDGSVRPDMSWFQPPLANSPHNVKDTFSRLDASDSVWLLVSIRACQGDAYLCCQPQEKWIFHYKSTPLIFILSSVQQSGFFQLHLSD</sequence>
<name>A0ABV0PKA9_9TELE</name>
<comment type="caution">
    <text evidence="1">The sequence shown here is derived from an EMBL/GenBank/DDBJ whole genome shotgun (WGS) entry which is preliminary data.</text>
</comment>
<gene>
    <name evidence="1" type="ORF">GOODEAATRI_002803</name>
</gene>
<protein>
    <submittedName>
        <fullName evidence="1">Uncharacterized protein</fullName>
    </submittedName>
</protein>
<accession>A0ABV0PKA9</accession>
<evidence type="ECO:0000313" key="1">
    <source>
        <dbReference type="EMBL" id="MEQ2183914.1"/>
    </source>
</evidence>
<proteinExistence type="predicted"/>
<reference evidence="1 2" key="1">
    <citation type="submission" date="2021-06" db="EMBL/GenBank/DDBJ databases">
        <authorList>
            <person name="Palmer J.M."/>
        </authorList>
    </citation>
    <scope>NUCLEOTIDE SEQUENCE [LARGE SCALE GENOMIC DNA]</scope>
    <source>
        <strain evidence="1 2">GA_2019</strain>
        <tissue evidence="1">Muscle</tissue>
    </source>
</reference>
<keyword evidence="2" id="KW-1185">Reference proteome</keyword>
<dbReference type="Proteomes" id="UP001476798">
    <property type="component" value="Unassembled WGS sequence"/>
</dbReference>